<evidence type="ECO:0000256" key="11">
    <source>
        <dbReference type="ARBA" id="ARBA00022840"/>
    </source>
</evidence>
<reference evidence="17 18" key="1">
    <citation type="submission" date="2016-06" db="EMBL/GenBank/DDBJ databases">
        <title>Insight into the functional genes involving in sulfur oxidation in Pearl River water.</title>
        <authorList>
            <person name="Luo J."/>
            <person name="Tan X."/>
            <person name="Lin W."/>
        </authorList>
    </citation>
    <scope>NUCLEOTIDE SEQUENCE [LARGE SCALE GENOMIC DNA]</scope>
    <source>
        <strain evidence="17 18">LS2</strain>
    </source>
</reference>
<dbReference type="STRING" id="1860122.A9404_10460"/>
<evidence type="ECO:0000256" key="12">
    <source>
        <dbReference type="ARBA" id="ARBA00022958"/>
    </source>
</evidence>
<evidence type="ECO:0000256" key="7">
    <source>
        <dbReference type="ARBA" id="ARBA00022490"/>
    </source>
</evidence>
<feature type="active site" description="Proton acceptor" evidence="16">
    <location>
        <position position="99"/>
    </location>
</feature>
<dbReference type="UniPathway" id="UPA00241">
    <property type="reaction ID" value="UER00352"/>
</dbReference>
<dbReference type="GO" id="GO:0015937">
    <property type="term" value="P:coenzyme A biosynthetic process"/>
    <property type="evidence" value="ECO:0007669"/>
    <property type="project" value="UniProtKB-UniRule"/>
</dbReference>
<dbReference type="PANTHER" id="PTHR34265">
    <property type="entry name" value="TYPE III PANTOTHENATE KINASE"/>
    <property type="match status" value="1"/>
</dbReference>
<evidence type="ECO:0000256" key="6">
    <source>
        <dbReference type="ARBA" id="ARBA00012102"/>
    </source>
</evidence>
<evidence type="ECO:0000313" key="18">
    <source>
        <dbReference type="Proteomes" id="UP000078596"/>
    </source>
</evidence>
<comment type="similarity">
    <text evidence="14 16">Belongs to the type III pantothenate kinase family.</text>
</comment>
<dbReference type="KEGG" id="haz:A9404_10460"/>
<evidence type="ECO:0000256" key="14">
    <source>
        <dbReference type="ARBA" id="ARBA00038036"/>
    </source>
</evidence>
<keyword evidence="12 16" id="KW-0630">Potassium</keyword>
<feature type="binding site" evidence="16">
    <location>
        <position position="123"/>
    </location>
    <ligand>
        <name>ATP</name>
        <dbReference type="ChEBI" id="CHEBI:30616"/>
    </ligand>
</feature>
<comment type="cofactor">
    <cofactor evidence="2">
        <name>K(+)</name>
        <dbReference type="ChEBI" id="CHEBI:29103"/>
    </cofactor>
</comment>
<dbReference type="Gene3D" id="3.30.420.40">
    <property type="match status" value="2"/>
</dbReference>
<accession>A0A191ZIL4</accession>
<comment type="function">
    <text evidence="16">Catalyzes the phosphorylation of pantothenate (Pan), the first step in CoA biosynthesis.</text>
</comment>
<dbReference type="InterPro" id="IPR004619">
    <property type="entry name" value="Type_III_PanK"/>
</dbReference>
<dbReference type="AlphaFoldDB" id="A0A191ZIL4"/>
<evidence type="ECO:0000256" key="13">
    <source>
        <dbReference type="ARBA" id="ARBA00022993"/>
    </source>
</evidence>
<keyword evidence="9 16" id="KW-0547">Nucleotide-binding</keyword>
<dbReference type="RefSeq" id="WP_066101213.1">
    <property type="nucleotide sequence ID" value="NZ_CP016027.1"/>
</dbReference>
<dbReference type="Pfam" id="PF03309">
    <property type="entry name" value="Pan_kinase"/>
    <property type="match status" value="1"/>
</dbReference>
<dbReference type="PANTHER" id="PTHR34265:SF1">
    <property type="entry name" value="TYPE III PANTOTHENATE KINASE"/>
    <property type="match status" value="1"/>
</dbReference>
<comment type="pathway">
    <text evidence="4 16">Cofactor biosynthesis; coenzyme A biosynthesis; CoA from (R)-pantothenate: step 1/5.</text>
</comment>
<dbReference type="GO" id="GO:0004594">
    <property type="term" value="F:pantothenate kinase activity"/>
    <property type="evidence" value="ECO:0007669"/>
    <property type="project" value="UniProtKB-UniRule"/>
</dbReference>
<evidence type="ECO:0000256" key="15">
    <source>
        <dbReference type="ARBA" id="ARBA00040883"/>
    </source>
</evidence>
<keyword evidence="11 16" id="KW-0067">ATP-binding</keyword>
<evidence type="ECO:0000256" key="1">
    <source>
        <dbReference type="ARBA" id="ARBA00001206"/>
    </source>
</evidence>
<dbReference type="HAMAP" id="MF_01274">
    <property type="entry name" value="Pantothen_kinase_3"/>
    <property type="match status" value="1"/>
</dbReference>
<organism evidence="17 18">
    <name type="scientific">Halothiobacillus diazotrophicus</name>
    <dbReference type="NCBI Taxonomy" id="1860122"/>
    <lineage>
        <taxon>Bacteria</taxon>
        <taxon>Pseudomonadati</taxon>
        <taxon>Pseudomonadota</taxon>
        <taxon>Gammaproteobacteria</taxon>
        <taxon>Chromatiales</taxon>
        <taxon>Halothiobacillaceae</taxon>
        <taxon>Halothiobacillus</taxon>
    </lineage>
</organism>
<keyword evidence="8 16" id="KW-0808">Transferase</keyword>
<dbReference type="GO" id="GO:0005524">
    <property type="term" value="F:ATP binding"/>
    <property type="evidence" value="ECO:0007669"/>
    <property type="project" value="UniProtKB-UniRule"/>
</dbReference>
<keyword evidence="13 16" id="KW-0173">Coenzyme A biosynthesis</keyword>
<evidence type="ECO:0000313" key="17">
    <source>
        <dbReference type="EMBL" id="ANJ67741.1"/>
    </source>
</evidence>
<feature type="binding site" evidence="16">
    <location>
        <position position="197"/>
    </location>
    <ligand>
        <name>substrate</name>
    </ligand>
</feature>
<feature type="binding site" evidence="16">
    <location>
        <begin position="2"/>
        <end position="9"/>
    </location>
    <ligand>
        <name>ATP</name>
        <dbReference type="ChEBI" id="CHEBI:30616"/>
    </ligand>
</feature>
<keyword evidence="18" id="KW-1185">Reference proteome</keyword>
<sequence length="268" mass="28124">MDAGNSRIKWRVGPQGDVHTLDWAQAEEWATRLMDTLAAEGGVLKRVVVAAVAPPARCALIKSQLAAALPDVSVQWLRSRARCCGVRLGYPDPGQFGVDRFCALVAARARHPDQAVLVINAGTAVTMDYMNASGDHAGGMIMPSMYAMEVGLTALAPNLGPFFADDRASGTGGVKKKASKTAKPDNSGEVGYLAVDTHSALVLGARWMMAAAVNQMAAALMEDASTPAFRILIGGGGGDDLQSMLGMPAMHVPDLVLEGIVLAARQQR</sequence>
<proteinExistence type="inferred from homology"/>
<evidence type="ECO:0000256" key="5">
    <source>
        <dbReference type="ARBA" id="ARBA00011738"/>
    </source>
</evidence>
<feature type="binding site" evidence="16">
    <location>
        <position position="90"/>
    </location>
    <ligand>
        <name>substrate</name>
    </ligand>
</feature>
<dbReference type="InterPro" id="IPR043129">
    <property type="entry name" value="ATPase_NBD"/>
</dbReference>
<comment type="catalytic activity">
    <reaction evidence="1 16">
        <text>(R)-pantothenate + ATP = (R)-4'-phosphopantothenate + ADP + H(+)</text>
        <dbReference type="Rhea" id="RHEA:16373"/>
        <dbReference type="ChEBI" id="CHEBI:10986"/>
        <dbReference type="ChEBI" id="CHEBI:15378"/>
        <dbReference type="ChEBI" id="CHEBI:29032"/>
        <dbReference type="ChEBI" id="CHEBI:30616"/>
        <dbReference type="ChEBI" id="CHEBI:456216"/>
        <dbReference type="EC" id="2.7.1.33"/>
    </reaction>
</comment>
<comment type="cofactor">
    <cofactor evidence="16">
        <name>NH4(+)</name>
        <dbReference type="ChEBI" id="CHEBI:28938"/>
    </cofactor>
    <cofactor evidence="16">
        <name>K(+)</name>
        <dbReference type="ChEBI" id="CHEBI:29103"/>
    </cofactor>
    <text evidence="16">A monovalent cation. Ammonium or potassium.</text>
</comment>
<gene>
    <name evidence="16" type="primary">coaX</name>
    <name evidence="17" type="ORF">A9404_10460</name>
</gene>
<evidence type="ECO:0000256" key="2">
    <source>
        <dbReference type="ARBA" id="ARBA00001958"/>
    </source>
</evidence>
<feature type="binding site" evidence="16">
    <location>
        <begin position="97"/>
        <end position="100"/>
    </location>
    <ligand>
        <name>substrate</name>
    </ligand>
</feature>
<comment type="subunit">
    <text evidence="5 16">Homodimer.</text>
</comment>
<comment type="caution">
    <text evidence="16">Lacks conserved residue(s) required for the propagation of feature annotation.</text>
</comment>
<keyword evidence="7 16" id="KW-0963">Cytoplasm</keyword>
<evidence type="ECO:0000256" key="4">
    <source>
        <dbReference type="ARBA" id="ARBA00005225"/>
    </source>
</evidence>
<evidence type="ECO:0000256" key="3">
    <source>
        <dbReference type="ARBA" id="ARBA00004496"/>
    </source>
</evidence>
<protein>
    <recommendedName>
        <fullName evidence="15 16">Type III pantothenate kinase</fullName>
        <ecNumber evidence="6 16">2.7.1.33</ecNumber>
    </recommendedName>
    <alternativeName>
        <fullName evidence="16">PanK-III</fullName>
    </alternativeName>
    <alternativeName>
        <fullName evidence="16">Pantothenic acid kinase</fullName>
    </alternativeName>
</protein>
<evidence type="ECO:0000256" key="10">
    <source>
        <dbReference type="ARBA" id="ARBA00022777"/>
    </source>
</evidence>
<dbReference type="Proteomes" id="UP000078596">
    <property type="component" value="Chromosome"/>
</dbReference>
<dbReference type="SUPFAM" id="SSF53067">
    <property type="entry name" value="Actin-like ATPase domain"/>
    <property type="match status" value="2"/>
</dbReference>
<keyword evidence="10 16" id="KW-0418">Kinase</keyword>
<dbReference type="EC" id="2.7.1.33" evidence="6 16"/>
<evidence type="ECO:0000256" key="8">
    <source>
        <dbReference type="ARBA" id="ARBA00022679"/>
    </source>
</evidence>
<name>A0A191ZIL4_9GAMM</name>
<dbReference type="EMBL" id="CP016027">
    <property type="protein sequence ID" value="ANJ67741.1"/>
    <property type="molecule type" value="Genomic_DNA"/>
</dbReference>
<dbReference type="GO" id="GO:0005737">
    <property type="term" value="C:cytoplasm"/>
    <property type="evidence" value="ECO:0007669"/>
    <property type="project" value="UniProtKB-SubCell"/>
</dbReference>
<evidence type="ECO:0000256" key="9">
    <source>
        <dbReference type="ARBA" id="ARBA00022741"/>
    </source>
</evidence>
<evidence type="ECO:0000256" key="16">
    <source>
        <dbReference type="HAMAP-Rule" id="MF_01274"/>
    </source>
</evidence>
<comment type="subcellular location">
    <subcellularLocation>
        <location evidence="3 16">Cytoplasm</location>
    </subcellularLocation>
</comment>